<comment type="caution">
    <text evidence="1">The sequence shown here is derived from an EMBL/GenBank/DDBJ whole genome shotgun (WGS) entry which is preliminary data.</text>
</comment>
<dbReference type="Proteomes" id="UP001367508">
    <property type="component" value="Unassembled WGS sequence"/>
</dbReference>
<proteinExistence type="predicted"/>
<dbReference type="AlphaFoldDB" id="A0AAN9PY28"/>
<evidence type="ECO:0000313" key="2">
    <source>
        <dbReference type="Proteomes" id="UP001367508"/>
    </source>
</evidence>
<sequence length="101" mass="10809">MRYTSVILNKIDVPRSEAKGPLDVAMTSGIVNRRDGCEELRSGDSLVHEDHACCSARDNMSSSTSPRAGFVHGVLKGSESESIKDSLAGHVHIGASLQEKD</sequence>
<dbReference type="EMBL" id="JAYMYQ010000008">
    <property type="protein sequence ID" value="KAK7315306.1"/>
    <property type="molecule type" value="Genomic_DNA"/>
</dbReference>
<keyword evidence="2" id="KW-1185">Reference proteome</keyword>
<evidence type="ECO:0000313" key="1">
    <source>
        <dbReference type="EMBL" id="KAK7315306.1"/>
    </source>
</evidence>
<organism evidence="1 2">
    <name type="scientific">Canavalia gladiata</name>
    <name type="common">Sword bean</name>
    <name type="synonym">Dolichos gladiatus</name>
    <dbReference type="NCBI Taxonomy" id="3824"/>
    <lineage>
        <taxon>Eukaryota</taxon>
        <taxon>Viridiplantae</taxon>
        <taxon>Streptophyta</taxon>
        <taxon>Embryophyta</taxon>
        <taxon>Tracheophyta</taxon>
        <taxon>Spermatophyta</taxon>
        <taxon>Magnoliopsida</taxon>
        <taxon>eudicotyledons</taxon>
        <taxon>Gunneridae</taxon>
        <taxon>Pentapetalae</taxon>
        <taxon>rosids</taxon>
        <taxon>fabids</taxon>
        <taxon>Fabales</taxon>
        <taxon>Fabaceae</taxon>
        <taxon>Papilionoideae</taxon>
        <taxon>50 kb inversion clade</taxon>
        <taxon>NPAAA clade</taxon>
        <taxon>indigoferoid/millettioid clade</taxon>
        <taxon>Phaseoleae</taxon>
        <taxon>Canavalia</taxon>
    </lineage>
</organism>
<reference evidence="1 2" key="1">
    <citation type="submission" date="2024-01" db="EMBL/GenBank/DDBJ databases">
        <title>The genomes of 5 underutilized Papilionoideae crops provide insights into root nodulation and disease resistanc.</title>
        <authorList>
            <person name="Jiang F."/>
        </authorList>
    </citation>
    <scope>NUCLEOTIDE SEQUENCE [LARGE SCALE GENOMIC DNA]</scope>
    <source>
        <strain evidence="1">LVBAO_FW01</strain>
        <tissue evidence="1">Leaves</tissue>
    </source>
</reference>
<gene>
    <name evidence="1" type="ORF">VNO77_33846</name>
</gene>
<name>A0AAN9PY28_CANGL</name>
<accession>A0AAN9PY28</accession>
<protein>
    <submittedName>
        <fullName evidence="1">Uncharacterized protein</fullName>
    </submittedName>
</protein>